<evidence type="ECO:0000259" key="3">
    <source>
        <dbReference type="PROSITE" id="PS50835"/>
    </source>
</evidence>
<dbReference type="Pfam" id="PF07654">
    <property type="entry name" value="C1-set"/>
    <property type="match status" value="1"/>
</dbReference>
<name>W5K7N4_ASTMX</name>
<dbReference type="InterPro" id="IPR011161">
    <property type="entry name" value="MHC_I-like_Ag-recog"/>
</dbReference>
<dbReference type="SUPFAM" id="SSF54452">
    <property type="entry name" value="MHC antigen-recognition domain"/>
    <property type="match status" value="1"/>
</dbReference>
<dbReference type="InterPro" id="IPR011162">
    <property type="entry name" value="MHC_I/II-like_Ag-recog"/>
</dbReference>
<evidence type="ECO:0000313" key="4">
    <source>
        <dbReference type="Ensembl" id="ENSAMXP00000003595.2"/>
    </source>
</evidence>
<evidence type="ECO:0000313" key="5">
    <source>
        <dbReference type="Proteomes" id="UP000018467"/>
    </source>
</evidence>
<dbReference type="InterPro" id="IPR050208">
    <property type="entry name" value="MHC_class-I_related"/>
</dbReference>
<keyword evidence="1" id="KW-0325">Glycoprotein</keyword>
<evidence type="ECO:0000256" key="1">
    <source>
        <dbReference type="ARBA" id="ARBA00023180"/>
    </source>
</evidence>
<keyword evidence="2" id="KW-0472">Membrane</keyword>
<reference evidence="5" key="1">
    <citation type="submission" date="2013-03" db="EMBL/GenBank/DDBJ databases">
        <authorList>
            <person name="Jeffery W."/>
            <person name="Warren W."/>
            <person name="Wilson R.K."/>
        </authorList>
    </citation>
    <scope>NUCLEOTIDE SEQUENCE</scope>
    <source>
        <strain evidence="5">female</strain>
    </source>
</reference>
<dbReference type="InParanoid" id="W5K7N4"/>
<sequence>THTHIYITYTFSLLKFSQVPKTFALKFIYFTSTDLRYDNCCYWMVSKGYDLPEFTERRVLNEVTVYYHDSSLKSKMPCPDWINTTAGIYEWGQIQYWSNHNRFVGTLGLHSICYLYLCTLTDRNIYQGFGCCSLYPNGTYSAFLNHAFNGKDFTSFDINSKTFVAAVPQAVVYKTLRESDQSTINDVASYYQKTCLDRLKILMEAPRVRAKRIPDVRILEPKKNAGSVTVTCHVTGFYPREVQVIWLVLLPICVVLHISIPNNITKVWGMIKYCTLNITPVILFYILYCNSL</sequence>
<reference evidence="4" key="3">
    <citation type="submission" date="2025-08" db="UniProtKB">
        <authorList>
            <consortium name="Ensembl"/>
        </authorList>
    </citation>
    <scope>IDENTIFICATION</scope>
</reference>
<dbReference type="AlphaFoldDB" id="W5K7N4"/>
<accession>W5K7N4</accession>
<reference evidence="5" key="2">
    <citation type="journal article" date="2014" name="Nat. Commun.">
        <title>The cavefish genome reveals candidate genes for eye loss.</title>
        <authorList>
            <person name="McGaugh S.E."/>
            <person name="Gross J.B."/>
            <person name="Aken B."/>
            <person name="Blin M."/>
            <person name="Borowsky R."/>
            <person name="Chalopin D."/>
            <person name="Hinaux H."/>
            <person name="Jeffery W.R."/>
            <person name="Keene A."/>
            <person name="Ma L."/>
            <person name="Minx P."/>
            <person name="Murphy D."/>
            <person name="O'Quin K.E."/>
            <person name="Retaux S."/>
            <person name="Rohner N."/>
            <person name="Searle S.M."/>
            <person name="Stahl B.A."/>
            <person name="Tabin C."/>
            <person name="Volff J.N."/>
            <person name="Yoshizawa M."/>
            <person name="Warren W.C."/>
        </authorList>
    </citation>
    <scope>NUCLEOTIDE SEQUENCE [LARGE SCALE GENOMIC DNA]</scope>
    <source>
        <strain evidence="5">female</strain>
    </source>
</reference>
<dbReference type="SUPFAM" id="SSF48726">
    <property type="entry name" value="Immunoglobulin"/>
    <property type="match status" value="1"/>
</dbReference>
<dbReference type="InterPro" id="IPR037055">
    <property type="entry name" value="MHC_I-like_Ag-recog_sf"/>
</dbReference>
<dbReference type="InterPro" id="IPR036179">
    <property type="entry name" value="Ig-like_dom_sf"/>
</dbReference>
<dbReference type="Gene3D" id="2.60.40.10">
    <property type="entry name" value="Immunoglobulins"/>
    <property type="match status" value="1"/>
</dbReference>
<dbReference type="Bgee" id="ENSAMXG00000003518">
    <property type="expression patterns" value="Expressed in pharyngeal gill and 4 other cell types or tissues"/>
</dbReference>
<dbReference type="GO" id="GO:0006955">
    <property type="term" value="P:immune response"/>
    <property type="evidence" value="ECO:0007669"/>
    <property type="project" value="TreeGrafter"/>
</dbReference>
<dbReference type="InterPro" id="IPR003597">
    <property type="entry name" value="Ig_C1-set"/>
</dbReference>
<dbReference type="GeneTree" id="ENSGT00940000173852"/>
<protein>
    <recommendedName>
        <fullName evidence="3">Ig-like domain-containing protein</fullName>
    </recommendedName>
</protein>
<dbReference type="Proteomes" id="UP000018467">
    <property type="component" value="Unassembled WGS sequence"/>
</dbReference>
<dbReference type="HOGENOM" id="CLU_1342834_0_0_1"/>
<dbReference type="STRING" id="7994.ENSAMXP00000003595"/>
<dbReference type="Ensembl" id="ENSAMXT00000003595.2">
    <property type="protein sequence ID" value="ENSAMXP00000003595.2"/>
    <property type="gene ID" value="ENSAMXG00000003518.2"/>
</dbReference>
<dbReference type="InterPro" id="IPR013783">
    <property type="entry name" value="Ig-like_fold"/>
</dbReference>
<dbReference type="PANTHER" id="PTHR16675:SF235">
    <property type="entry name" value="SHKT DOMAIN-CONTAINING PROTEIN"/>
    <property type="match status" value="1"/>
</dbReference>
<dbReference type="GO" id="GO:0005615">
    <property type="term" value="C:extracellular space"/>
    <property type="evidence" value="ECO:0007669"/>
    <property type="project" value="TreeGrafter"/>
</dbReference>
<dbReference type="InterPro" id="IPR007110">
    <property type="entry name" value="Ig-like_dom"/>
</dbReference>
<reference evidence="4" key="4">
    <citation type="submission" date="2025-09" db="UniProtKB">
        <authorList>
            <consortium name="Ensembl"/>
        </authorList>
    </citation>
    <scope>IDENTIFICATION</scope>
</reference>
<feature type="transmembrane region" description="Helical" evidence="2">
    <location>
        <begin position="244"/>
        <end position="264"/>
    </location>
</feature>
<keyword evidence="5" id="KW-1185">Reference proteome</keyword>
<organism evidence="4 5">
    <name type="scientific">Astyanax mexicanus</name>
    <name type="common">Blind cave fish</name>
    <name type="synonym">Astyanax fasciatus mexicanus</name>
    <dbReference type="NCBI Taxonomy" id="7994"/>
    <lineage>
        <taxon>Eukaryota</taxon>
        <taxon>Metazoa</taxon>
        <taxon>Chordata</taxon>
        <taxon>Craniata</taxon>
        <taxon>Vertebrata</taxon>
        <taxon>Euteleostomi</taxon>
        <taxon>Actinopterygii</taxon>
        <taxon>Neopterygii</taxon>
        <taxon>Teleostei</taxon>
        <taxon>Ostariophysi</taxon>
        <taxon>Characiformes</taxon>
        <taxon>Characoidei</taxon>
        <taxon>Acestrorhamphidae</taxon>
        <taxon>Acestrorhamphinae</taxon>
        <taxon>Astyanax</taxon>
    </lineage>
</organism>
<evidence type="ECO:0000256" key="2">
    <source>
        <dbReference type="SAM" id="Phobius"/>
    </source>
</evidence>
<keyword evidence="2" id="KW-1133">Transmembrane helix</keyword>
<dbReference type="PROSITE" id="PS50835">
    <property type="entry name" value="IG_LIKE"/>
    <property type="match status" value="1"/>
</dbReference>
<dbReference type="PANTHER" id="PTHR16675">
    <property type="entry name" value="MHC CLASS I-RELATED"/>
    <property type="match status" value="1"/>
</dbReference>
<dbReference type="Gene3D" id="3.30.500.10">
    <property type="entry name" value="MHC class I-like antigen recognition-like"/>
    <property type="match status" value="1"/>
</dbReference>
<feature type="domain" description="Ig-like" evidence="3">
    <location>
        <begin position="206"/>
        <end position="247"/>
    </location>
</feature>
<keyword evidence="2" id="KW-0812">Transmembrane</keyword>
<dbReference type="Pfam" id="PF00129">
    <property type="entry name" value="MHC_I"/>
    <property type="match status" value="1"/>
</dbReference>
<feature type="transmembrane region" description="Helical" evidence="2">
    <location>
        <begin position="270"/>
        <end position="288"/>
    </location>
</feature>
<dbReference type="GO" id="GO:0009897">
    <property type="term" value="C:external side of plasma membrane"/>
    <property type="evidence" value="ECO:0007669"/>
    <property type="project" value="TreeGrafter"/>
</dbReference>
<proteinExistence type="predicted"/>